<dbReference type="GO" id="GO:0007411">
    <property type="term" value="P:axon guidance"/>
    <property type="evidence" value="ECO:0007669"/>
    <property type="project" value="TreeGrafter"/>
</dbReference>
<evidence type="ECO:0000256" key="10">
    <source>
        <dbReference type="PROSITE-ProRule" id="PRU00352"/>
    </source>
</evidence>
<evidence type="ECO:0000256" key="12">
    <source>
        <dbReference type="SAM" id="SignalP"/>
    </source>
</evidence>
<keyword evidence="7" id="KW-1015">Disulfide bond</keyword>
<comment type="caution">
    <text evidence="10">Lacks conserved residue(s) required for the propagation of feature annotation.</text>
</comment>
<feature type="compositionally biased region" description="Basic and acidic residues" evidence="11">
    <location>
        <begin position="649"/>
        <end position="660"/>
    </location>
</feature>
<dbReference type="SMART" id="SM00409">
    <property type="entry name" value="IG"/>
    <property type="match status" value="1"/>
</dbReference>
<dbReference type="InterPro" id="IPR027231">
    <property type="entry name" value="Semaphorin"/>
</dbReference>
<reference evidence="15" key="2">
    <citation type="submission" date="2025-09" db="UniProtKB">
        <authorList>
            <consortium name="Ensembl"/>
        </authorList>
    </citation>
    <scope>IDENTIFICATION</scope>
</reference>
<dbReference type="GO" id="GO:0035295">
    <property type="term" value="P:tube development"/>
    <property type="evidence" value="ECO:0007669"/>
    <property type="project" value="UniProtKB-ARBA"/>
</dbReference>
<evidence type="ECO:0000256" key="1">
    <source>
        <dbReference type="ARBA" id="ARBA00004613"/>
    </source>
</evidence>
<dbReference type="InterPro" id="IPR003599">
    <property type="entry name" value="Ig_sub"/>
</dbReference>
<dbReference type="SUPFAM" id="SSF103575">
    <property type="entry name" value="Plexin repeat"/>
    <property type="match status" value="1"/>
</dbReference>
<evidence type="ECO:0000259" key="14">
    <source>
        <dbReference type="PROSITE" id="PS51004"/>
    </source>
</evidence>
<dbReference type="Pfam" id="PF01403">
    <property type="entry name" value="Sema"/>
    <property type="match status" value="1"/>
</dbReference>
<dbReference type="GO" id="GO:0072359">
    <property type="term" value="P:circulatory system development"/>
    <property type="evidence" value="ECO:0007669"/>
    <property type="project" value="UniProtKB-ARBA"/>
</dbReference>
<evidence type="ECO:0000313" key="15">
    <source>
        <dbReference type="Ensembl" id="ENSOABP00000006224.1"/>
    </source>
</evidence>
<feature type="domain" description="Ig-like" evidence="13">
    <location>
        <begin position="596"/>
        <end position="696"/>
    </location>
</feature>
<dbReference type="OMA" id="GKTCAPH"/>
<feature type="signal peptide" evidence="12">
    <location>
        <begin position="1"/>
        <end position="43"/>
    </location>
</feature>
<evidence type="ECO:0000256" key="9">
    <source>
        <dbReference type="ARBA" id="ARBA00023319"/>
    </source>
</evidence>
<sequence>MMLIFAAALPAAGAVRTRGAASVHAMVMMVFLIPLLWLQPAASSSAPEAKTWSQTGPRLQLSHSDVRNGSAVFWEEGVSGGYQALLLDEDKGWLLVGGKDHIYLLKSDSLDQPSRKIYWPAAREHVEHCRLAGKSLETECANFVRLLQPFNKTHVYACGTGAFHPQCTYLHLGHNTEEPLFTLSHTVESGRGKCPFSPKEPFTARLTDGDLYAGTSVDFMGANAAIFRTSIQGSSQHYIRTEAFDHNWLNEPDFVGSFSIPDTRSPDDDKVYFFFKERAVEAGQWDKRVYSRVARVCKNDLGGRRSLINRWTTFLKARLVCSVPGPSGVDTQFDELEDIFVLETKDPQNPSIYGVFSTSSSIFRGSAVCVFSMASIRAAFNGPFAHKEGPDYRWVEYKGRIPYPRPGTCPSETYDALHKSTKDFPDEVVSFMRQHQLMWEPVLPLGGRPILTRVNSAYMLKKVVVDRVDAEDGPYDVLHLGTDDGKVVKAVSVIKDNWGTEEVILEELTVFQSPTPILSMELSTKRQQLYVSSELGVAQLGLQRCELYGTGCAECCLARDPYCSWDGQTCSRYFAMSRRRARRQDVKYGDPWSQCPDTEDDSDSVEVKVVYGVEGNSTFLECVPRSSQAELRWTLQVSDSQQQTVGQTHESRELPQSDDDRSFHMKRGLLIQQLEQADSGLYTCTSREHSYTQVLARYRVRIIPKHSLNPARYMQSHNPNLPGPVILGKTGPAGGGGIAGFLSQPGSPHAPPSLPGHGNSWLPQQLPLRSYKDLHKVGSNSLTADEYCEQLWYREKRRQQKLRALKMKQESRKARVRRNNPPEVPL</sequence>
<dbReference type="GO" id="GO:0030335">
    <property type="term" value="P:positive regulation of cell migration"/>
    <property type="evidence" value="ECO:0007669"/>
    <property type="project" value="TreeGrafter"/>
</dbReference>
<dbReference type="PANTHER" id="PTHR11036:SF69">
    <property type="entry name" value="SEMA DOMAIN-CONTAINING PROTEIN"/>
    <property type="match status" value="1"/>
</dbReference>
<evidence type="ECO:0000256" key="7">
    <source>
        <dbReference type="ARBA" id="ARBA00023157"/>
    </source>
</evidence>
<dbReference type="Gene3D" id="2.60.40.10">
    <property type="entry name" value="Immunoglobulins"/>
    <property type="match status" value="1"/>
</dbReference>
<evidence type="ECO:0000256" key="3">
    <source>
        <dbReference type="ARBA" id="ARBA00022525"/>
    </source>
</evidence>
<dbReference type="FunFam" id="2.60.40.10:FF:000030">
    <property type="entry name" value="Semaphorin 3F like"/>
    <property type="match status" value="1"/>
</dbReference>
<accession>A0A668S3V5</accession>
<evidence type="ECO:0000256" key="4">
    <source>
        <dbReference type="ARBA" id="ARBA00022729"/>
    </source>
</evidence>
<dbReference type="GO" id="GO:0001755">
    <property type="term" value="P:neural crest cell migration"/>
    <property type="evidence" value="ECO:0007669"/>
    <property type="project" value="TreeGrafter"/>
</dbReference>
<dbReference type="SUPFAM" id="SSF101912">
    <property type="entry name" value="Sema domain"/>
    <property type="match status" value="1"/>
</dbReference>
<dbReference type="Proteomes" id="UP000472276">
    <property type="component" value="Unassembled WGS sequence"/>
</dbReference>
<dbReference type="GO" id="GO:0005886">
    <property type="term" value="C:plasma membrane"/>
    <property type="evidence" value="ECO:0007669"/>
    <property type="project" value="TreeGrafter"/>
</dbReference>
<evidence type="ECO:0000256" key="8">
    <source>
        <dbReference type="ARBA" id="ARBA00023180"/>
    </source>
</evidence>
<keyword evidence="3" id="KW-0964">Secreted</keyword>
<dbReference type="SMART" id="SM00630">
    <property type="entry name" value="Sema"/>
    <property type="match status" value="1"/>
</dbReference>
<dbReference type="InterPro" id="IPR013783">
    <property type="entry name" value="Ig-like_fold"/>
</dbReference>
<dbReference type="GO" id="GO:0005576">
    <property type="term" value="C:extracellular region"/>
    <property type="evidence" value="ECO:0007669"/>
    <property type="project" value="UniProtKB-SubCell"/>
</dbReference>
<dbReference type="InterPro" id="IPR007110">
    <property type="entry name" value="Ig-like_dom"/>
</dbReference>
<gene>
    <name evidence="15" type="primary">si:dkey-49n23.1</name>
</gene>
<feature type="region of interest" description="Disordered" evidence="11">
    <location>
        <begin position="638"/>
        <end position="660"/>
    </location>
</feature>
<comment type="similarity">
    <text evidence="2">Belongs to the semaphorin family.</text>
</comment>
<evidence type="ECO:0000256" key="11">
    <source>
        <dbReference type="SAM" id="MobiDB-lite"/>
    </source>
</evidence>
<feature type="domain" description="Sema" evidence="14">
    <location>
        <begin position="58"/>
        <end position="542"/>
    </location>
</feature>
<dbReference type="InterPro" id="IPR036352">
    <property type="entry name" value="Semap_dom_sf"/>
</dbReference>
<dbReference type="Gene3D" id="3.30.1680.10">
    <property type="entry name" value="ligand-binding face of the semaphorins, domain 2"/>
    <property type="match status" value="1"/>
</dbReference>
<organism evidence="15 16">
    <name type="scientific">Oreochromis aureus</name>
    <name type="common">Israeli tilapia</name>
    <name type="synonym">Chromis aureus</name>
    <dbReference type="NCBI Taxonomy" id="47969"/>
    <lineage>
        <taxon>Eukaryota</taxon>
        <taxon>Metazoa</taxon>
        <taxon>Chordata</taxon>
        <taxon>Craniata</taxon>
        <taxon>Vertebrata</taxon>
        <taxon>Euteleostomi</taxon>
        <taxon>Actinopterygii</taxon>
        <taxon>Neopterygii</taxon>
        <taxon>Teleostei</taxon>
        <taxon>Neoteleostei</taxon>
        <taxon>Acanthomorphata</taxon>
        <taxon>Ovalentaria</taxon>
        <taxon>Cichlomorphae</taxon>
        <taxon>Cichliformes</taxon>
        <taxon>Cichlidae</taxon>
        <taxon>African cichlids</taxon>
        <taxon>Pseudocrenilabrinae</taxon>
        <taxon>Oreochromini</taxon>
        <taxon>Oreochromis</taxon>
    </lineage>
</organism>
<keyword evidence="5" id="KW-0221">Differentiation</keyword>
<dbReference type="GeneID" id="116317061"/>
<dbReference type="GO" id="GO:0045499">
    <property type="term" value="F:chemorepellent activity"/>
    <property type="evidence" value="ECO:0007669"/>
    <property type="project" value="TreeGrafter"/>
</dbReference>
<dbReference type="AlphaFoldDB" id="A0A668S3V5"/>
<proteinExistence type="inferred from homology"/>
<dbReference type="GO" id="GO:0071526">
    <property type="term" value="P:semaphorin-plexin signaling pathway"/>
    <property type="evidence" value="ECO:0007669"/>
    <property type="project" value="TreeGrafter"/>
</dbReference>
<dbReference type="InterPro" id="IPR036179">
    <property type="entry name" value="Ig-like_dom_sf"/>
</dbReference>
<dbReference type="Gene3D" id="2.130.10.10">
    <property type="entry name" value="YVTN repeat-like/Quinoprotein amine dehydrogenase"/>
    <property type="match status" value="1"/>
</dbReference>
<feature type="region of interest" description="Disordered" evidence="11">
    <location>
        <begin position="736"/>
        <end position="761"/>
    </location>
</feature>
<dbReference type="InterPro" id="IPR016201">
    <property type="entry name" value="PSI"/>
</dbReference>
<protein>
    <submittedName>
        <fullName evidence="15">Uncharacterized protein</fullName>
    </submittedName>
</protein>
<keyword evidence="8" id="KW-0325">Glycoprotein</keyword>
<dbReference type="RefSeq" id="XP_031591581.1">
    <property type="nucleotide sequence ID" value="XM_031735721.2"/>
</dbReference>
<dbReference type="InterPro" id="IPR015943">
    <property type="entry name" value="WD40/YVTN_repeat-like_dom_sf"/>
</dbReference>
<keyword evidence="16" id="KW-1185">Reference proteome</keyword>
<feature type="compositionally biased region" description="Polar residues" evidence="11">
    <location>
        <begin position="638"/>
        <end position="648"/>
    </location>
</feature>
<dbReference type="PROSITE" id="PS50835">
    <property type="entry name" value="IG_LIKE"/>
    <property type="match status" value="1"/>
</dbReference>
<name>A0A668S3V5_OREAU</name>
<dbReference type="FunFam" id="2.130.10.10:FF:000015">
    <property type="entry name" value="Semaphorin 3B"/>
    <property type="match status" value="1"/>
</dbReference>
<evidence type="ECO:0000256" key="2">
    <source>
        <dbReference type="ARBA" id="ARBA00009492"/>
    </source>
</evidence>
<evidence type="ECO:0000256" key="6">
    <source>
        <dbReference type="ARBA" id="ARBA00022902"/>
    </source>
</evidence>
<keyword evidence="9" id="KW-0393">Immunoglobulin domain</keyword>
<dbReference type="GO" id="GO:0030215">
    <property type="term" value="F:semaphorin receptor binding"/>
    <property type="evidence" value="ECO:0007669"/>
    <property type="project" value="InterPro"/>
</dbReference>
<dbReference type="SMART" id="SM00423">
    <property type="entry name" value="PSI"/>
    <property type="match status" value="1"/>
</dbReference>
<reference evidence="15" key="1">
    <citation type="submission" date="2025-08" db="UniProtKB">
        <authorList>
            <consortium name="Ensembl"/>
        </authorList>
    </citation>
    <scope>IDENTIFICATION</scope>
</reference>
<evidence type="ECO:0000256" key="5">
    <source>
        <dbReference type="ARBA" id="ARBA00022782"/>
    </source>
</evidence>
<comment type="subcellular location">
    <subcellularLocation>
        <location evidence="1">Secreted</location>
    </subcellularLocation>
</comment>
<feature type="chain" id="PRO_5025509884" evidence="12">
    <location>
        <begin position="44"/>
        <end position="826"/>
    </location>
</feature>
<evidence type="ECO:0000259" key="13">
    <source>
        <dbReference type="PROSITE" id="PS50835"/>
    </source>
</evidence>
<dbReference type="Ensembl" id="ENSOABT00000006442.2">
    <property type="protein sequence ID" value="ENSOABP00000006224.1"/>
    <property type="gene ID" value="ENSOABG00000003488.2"/>
</dbReference>
<evidence type="ECO:0000313" key="16">
    <source>
        <dbReference type="Proteomes" id="UP000472276"/>
    </source>
</evidence>
<keyword evidence="6" id="KW-0524">Neurogenesis</keyword>
<feature type="region of interest" description="Disordered" evidence="11">
    <location>
        <begin position="803"/>
        <end position="826"/>
    </location>
</feature>
<dbReference type="PANTHER" id="PTHR11036">
    <property type="entry name" value="SEMAPHORIN"/>
    <property type="match status" value="1"/>
</dbReference>
<dbReference type="KEGG" id="oau:116317061"/>
<dbReference type="PROSITE" id="PS51004">
    <property type="entry name" value="SEMA"/>
    <property type="match status" value="1"/>
</dbReference>
<dbReference type="InterPro" id="IPR001627">
    <property type="entry name" value="Semap_dom"/>
</dbReference>
<keyword evidence="4 12" id="KW-0732">Signal</keyword>
<dbReference type="SUPFAM" id="SSF48726">
    <property type="entry name" value="Immunoglobulin"/>
    <property type="match status" value="1"/>
</dbReference>